<protein>
    <submittedName>
        <fullName evidence="1">Uncharacterized protein</fullName>
    </submittedName>
</protein>
<dbReference type="Proteomes" id="UP001302072">
    <property type="component" value="Chromosome"/>
</dbReference>
<dbReference type="RefSeq" id="WP_311191973.1">
    <property type="nucleotide sequence ID" value="NZ_CP115541.1"/>
</dbReference>
<gene>
    <name evidence="1" type="ORF">PDM29_00530</name>
</gene>
<evidence type="ECO:0000313" key="2">
    <source>
        <dbReference type="Proteomes" id="UP001302072"/>
    </source>
</evidence>
<keyword evidence="2" id="KW-1185">Reference proteome</keyword>
<evidence type="ECO:0000313" key="1">
    <source>
        <dbReference type="EMBL" id="WNH52790.1"/>
    </source>
</evidence>
<sequence length="330" mass="35642">MSLTPTVYKSSDPGAPLLSGDPGALVALLDLLLVDGYGSGTNRKPGMGWTKAFTGTNVRAYRNSVLNGTGYYLRVDDTAQRSALVRGYSSMTDIDTGTDATPSVALKAAGSRWEKSFVASSEGRAWVAVGNEKFFYLFIDTYNAFASYAAASMHPHYAGDISSLKPGDRHNFVVSYKGSDTEASNTIGYGLRCVSTMNSNPSSDTTTYCFLARTSQGVPGSLRCNLYADGQTLTRGFGMDNNFPPYPYPVNNGLLYAPVVLLEAAMMPRGFMPGLYAPLHRRPFPDMSVLRDVAGFAPGTELLAKTYQSEQVSPNESYMGQVLIDISSEW</sequence>
<name>A0ABY9YQQ1_9GAMM</name>
<organism evidence="1 2">
    <name type="scientific">Stenotrophomonas oahuensis</name>
    <dbReference type="NCBI Taxonomy" id="3003271"/>
    <lineage>
        <taxon>Bacteria</taxon>
        <taxon>Pseudomonadati</taxon>
        <taxon>Pseudomonadota</taxon>
        <taxon>Gammaproteobacteria</taxon>
        <taxon>Lysobacterales</taxon>
        <taxon>Lysobacteraceae</taxon>
        <taxon>Stenotrophomonas</taxon>
    </lineage>
</organism>
<reference evidence="1 2" key="1">
    <citation type="submission" date="2022-12" db="EMBL/GenBank/DDBJ databases">
        <title>Two new species, Stenotrophomonas aracearum and Stenotrophomonas oahuensis, isolated from Anthurium (Araceae family) in Hawaii.</title>
        <authorList>
            <person name="Chunag S.C."/>
            <person name="Dobhal S."/>
            <person name="Alvarez A."/>
            <person name="Arif M."/>
        </authorList>
    </citation>
    <scope>NUCLEOTIDE SEQUENCE [LARGE SCALE GENOMIC DNA]</scope>
    <source>
        <strain evidence="1 2">A5586</strain>
    </source>
</reference>
<dbReference type="EMBL" id="CP115541">
    <property type="protein sequence ID" value="WNH52790.1"/>
    <property type="molecule type" value="Genomic_DNA"/>
</dbReference>
<proteinExistence type="predicted"/>
<accession>A0ABY9YQQ1</accession>